<keyword evidence="2" id="KW-0808">Transferase</keyword>
<reference evidence="2 3" key="1">
    <citation type="submission" date="2019-06" db="EMBL/GenBank/DDBJ databases">
        <title>Genomic Encyclopedia of Type Strains, Phase IV (KMG-V): Genome sequencing to study the core and pangenomes of soil and plant-associated prokaryotes.</title>
        <authorList>
            <person name="Whitman W."/>
        </authorList>
    </citation>
    <scope>NUCLEOTIDE SEQUENCE [LARGE SCALE GENOMIC DNA]</scope>
    <source>
        <strain evidence="2 3">BR 11622</strain>
    </source>
</reference>
<comment type="caution">
    <text evidence="2">The sequence shown here is derived from an EMBL/GenBank/DDBJ whole genome shotgun (WGS) entry which is preliminary data.</text>
</comment>
<dbReference type="SUPFAM" id="SSF53448">
    <property type="entry name" value="Nucleotide-diphospho-sugar transferases"/>
    <property type="match status" value="1"/>
</dbReference>
<sequence>MNSLFPTSMKMLDRPLSFGDRVAILTRTKNRPILLARAFASIIAQTHQNWHLYLVNDGGDPAQVNELVETYETAFAGRLTVIHHERSLGMEAASNAGLSIAQGDFIVVHDDDDSWHPEFLEITTKHLNAPSNHKYAAVLTNCYVVNERIENDRVLEQDRTVWSYWQPQVDLATMLTRNISPPICLLVRKAIADLIGPFNATLPVLGDWDYNLRILTVGDIATIPEPLAYYHHRVQTDTGLYGNSVRAGVNQHQLYDTLYRNSLVRPLLQKEPGYIGLLHILLRQADGKHSQTIDLLKQQDTWNHHRHADLQHRITVFAARLDNSEAQLHQINETLAQLRQSALEDRAVILEIHYMLSQLTRLLRGFWRRIVPLRRLIAKMRGRI</sequence>
<organism evidence="2 3">
    <name type="scientific">Nitrospirillum amazonense</name>
    <dbReference type="NCBI Taxonomy" id="28077"/>
    <lineage>
        <taxon>Bacteria</taxon>
        <taxon>Pseudomonadati</taxon>
        <taxon>Pseudomonadota</taxon>
        <taxon>Alphaproteobacteria</taxon>
        <taxon>Rhodospirillales</taxon>
        <taxon>Azospirillaceae</taxon>
        <taxon>Nitrospirillum</taxon>
    </lineage>
</organism>
<dbReference type="Proteomes" id="UP000315751">
    <property type="component" value="Unassembled WGS sequence"/>
</dbReference>
<gene>
    <name evidence="2" type="ORF">FBZ90_105263</name>
</gene>
<evidence type="ECO:0000313" key="2">
    <source>
        <dbReference type="EMBL" id="TWB43450.1"/>
    </source>
</evidence>
<accession>A0A560HDG5</accession>
<dbReference type="EMBL" id="VITR01000005">
    <property type="protein sequence ID" value="TWB43450.1"/>
    <property type="molecule type" value="Genomic_DNA"/>
</dbReference>
<dbReference type="GO" id="GO:0016740">
    <property type="term" value="F:transferase activity"/>
    <property type="evidence" value="ECO:0007669"/>
    <property type="project" value="UniProtKB-KW"/>
</dbReference>
<proteinExistence type="predicted"/>
<protein>
    <submittedName>
        <fullName evidence="2">Glycosyl transferase family 2</fullName>
    </submittedName>
</protein>
<dbReference type="InterPro" id="IPR029044">
    <property type="entry name" value="Nucleotide-diphossugar_trans"/>
</dbReference>
<dbReference type="PANTHER" id="PTHR43685:SF2">
    <property type="entry name" value="GLYCOSYLTRANSFERASE 2-LIKE DOMAIN-CONTAINING PROTEIN"/>
    <property type="match status" value="1"/>
</dbReference>
<dbReference type="AlphaFoldDB" id="A0A560HDG5"/>
<evidence type="ECO:0000259" key="1">
    <source>
        <dbReference type="Pfam" id="PF00535"/>
    </source>
</evidence>
<dbReference type="Gene3D" id="3.90.550.10">
    <property type="entry name" value="Spore Coat Polysaccharide Biosynthesis Protein SpsA, Chain A"/>
    <property type="match status" value="1"/>
</dbReference>
<keyword evidence="3" id="KW-1185">Reference proteome</keyword>
<feature type="domain" description="Glycosyltransferase 2-like" evidence="1">
    <location>
        <begin position="27"/>
        <end position="189"/>
    </location>
</feature>
<dbReference type="InterPro" id="IPR001173">
    <property type="entry name" value="Glyco_trans_2-like"/>
</dbReference>
<evidence type="ECO:0000313" key="3">
    <source>
        <dbReference type="Proteomes" id="UP000315751"/>
    </source>
</evidence>
<name>A0A560HDG5_9PROT</name>
<dbReference type="Pfam" id="PF00535">
    <property type="entry name" value="Glycos_transf_2"/>
    <property type="match status" value="1"/>
</dbReference>
<dbReference type="PANTHER" id="PTHR43685">
    <property type="entry name" value="GLYCOSYLTRANSFERASE"/>
    <property type="match status" value="1"/>
</dbReference>
<dbReference type="InterPro" id="IPR050834">
    <property type="entry name" value="Glycosyltransf_2"/>
</dbReference>